<evidence type="ECO:0000256" key="2">
    <source>
        <dbReference type="ARBA" id="ARBA00008668"/>
    </source>
</evidence>
<gene>
    <name evidence="9" type="ORF">RIF29_40442</name>
</gene>
<comment type="similarity">
    <text evidence="2">Belongs to the 'GDSL' lipolytic enzyme family.</text>
</comment>
<evidence type="ECO:0000256" key="4">
    <source>
        <dbReference type="ARBA" id="ARBA00022729"/>
    </source>
</evidence>
<evidence type="ECO:0000256" key="6">
    <source>
        <dbReference type="ARBA" id="ARBA00022963"/>
    </source>
</evidence>
<evidence type="ECO:0000313" key="10">
    <source>
        <dbReference type="Proteomes" id="UP001372338"/>
    </source>
</evidence>
<dbReference type="GO" id="GO:0016042">
    <property type="term" value="P:lipid catabolic process"/>
    <property type="evidence" value="ECO:0007669"/>
    <property type="project" value="UniProtKB-KW"/>
</dbReference>
<dbReference type="EMBL" id="JAYWIO010000008">
    <property type="protein sequence ID" value="KAK7245595.1"/>
    <property type="molecule type" value="Genomic_DNA"/>
</dbReference>
<name>A0AAN9HNG6_CROPI</name>
<dbReference type="AlphaFoldDB" id="A0AAN9HNG6"/>
<feature type="chain" id="PRO_5042965719" evidence="8">
    <location>
        <begin position="29"/>
        <end position="349"/>
    </location>
</feature>
<dbReference type="InterPro" id="IPR001087">
    <property type="entry name" value="GDSL"/>
</dbReference>
<keyword evidence="5" id="KW-0378">Hydrolase</keyword>
<keyword evidence="3" id="KW-0964">Secreted</keyword>
<evidence type="ECO:0000313" key="9">
    <source>
        <dbReference type="EMBL" id="KAK7245595.1"/>
    </source>
</evidence>
<evidence type="ECO:0000256" key="8">
    <source>
        <dbReference type="SAM" id="SignalP"/>
    </source>
</evidence>
<dbReference type="PANTHER" id="PTHR45650">
    <property type="entry name" value="GDSL-LIKE LIPASE/ACYLHYDROLASE-RELATED"/>
    <property type="match status" value="1"/>
</dbReference>
<evidence type="ECO:0000256" key="5">
    <source>
        <dbReference type="ARBA" id="ARBA00022801"/>
    </source>
</evidence>
<comment type="caution">
    <text evidence="9">The sequence shown here is derived from an EMBL/GenBank/DDBJ whole genome shotgun (WGS) entry which is preliminary data.</text>
</comment>
<keyword evidence="6" id="KW-0442">Lipid degradation</keyword>
<accession>A0AAN9HNG6</accession>
<evidence type="ECO:0000256" key="7">
    <source>
        <dbReference type="ARBA" id="ARBA00023098"/>
    </source>
</evidence>
<evidence type="ECO:0000256" key="1">
    <source>
        <dbReference type="ARBA" id="ARBA00004613"/>
    </source>
</evidence>
<dbReference type="Gene3D" id="3.40.50.1110">
    <property type="entry name" value="SGNH hydrolase"/>
    <property type="match status" value="1"/>
</dbReference>
<organism evidence="9 10">
    <name type="scientific">Crotalaria pallida</name>
    <name type="common">Smooth rattlebox</name>
    <name type="synonym">Crotalaria striata</name>
    <dbReference type="NCBI Taxonomy" id="3830"/>
    <lineage>
        <taxon>Eukaryota</taxon>
        <taxon>Viridiplantae</taxon>
        <taxon>Streptophyta</taxon>
        <taxon>Embryophyta</taxon>
        <taxon>Tracheophyta</taxon>
        <taxon>Spermatophyta</taxon>
        <taxon>Magnoliopsida</taxon>
        <taxon>eudicotyledons</taxon>
        <taxon>Gunneridae</taxon>
        <taxon>Pentapetalae</taxon>
        <taxon>rosids</taxon>
        <taxon>fabids</taxon>
        <taxon>Fabales</taxon>
        <taxon>Fabaceae</taxon>
        <taxon>Papilionoideae</taxon>
        <taxon>50 kb inversion clade</taxon>
        <taxon>genistoids sensu lato</taxon>
        <taxon>core genistoids</taxon>
        <taxon>Crotalarieae</taxon>
        <taxon>Crotalaria</taxon>
    </lineage>
</organism>
<dbReference type="GO" id="GO:0005576">
    <property type="term" value="C:extracellular region"/>
    <property type="evidence" value="ECO:0007669"/>
    <property type="project" value="UniProtKB-SubCell"/>
</dbReference>
<reference evidence="9 10" key="1">
    <citation type="submission" date="2024-01" db="EMBL/GenBank/DDBJ databases">
        <title>The genomes of 5 underutilized Papilionoideae crops provide insights into root nodulation and disease resistanc.</title>
        <authorList>
            <person name="Yuan L."/>
        </authorList>
    </citation>
    <scope>NUCLEOTIDE SEQUENCE [LARGE SCALE GENOMIC DNA]</scope>
    <source>
        <strain evidence="9">ZHUSHIDOU_FW_LH</strain>
        <tissue evidence="9">Leaf</tissue>
    </source>
</reference>
<keyword evidence="4 8" id="KW-0732">Signal</keyword>
<feature type="signal peptide" evidence="8">
    <location>
        <begin position="1"/>
        <end position="28"/>
    </location>
</feature>
<keyword evidence="7" id="KW-0443">Lipid metabolism</keyword>
<dbReference type="Proteomes" id="UP001372338">
    <property type="component" value="Unassembled WGS sequence"/>
</dbReference>
<evidence type="ECO:0000256" key="3">
    <source>
        <dbReference type="ARBA" id="ARBA00022525"/>
    </source>
</evidence>
<dbReference type="PANTHER" id="PTHR45650:SF75">
    <property type="entry name" value="GDSL-LIKE LIPASE_ACYLHYDROLASE"/>
    <property type="match status" value="1"/>
</dbReference>
<dbReference type="GO" id="GO:0016788">
    <property type="term" value="F:hydrolase activity, acting on ester bonds"/>
    <property type="evidence" value="ECO:0007669"/>
    <property type="project" value="InterPro"/>
</dbReference>
<protein>
    <submittedName>
        <fullName evidence="9">Uncharacterized protein</fullName>
    </submittedName>
</protein>
<keyword evidence="10" id="KW-1185">Reference proteome</keyword>
<dbReference type="InterPro" id="IPR036514">
    <property type="entry name" value="SGNH_hydro_sf"/>
</dbReference>
<proteinExistence type="inferred from homology"/>
<sequence length="349" mass="38877">MWSCETKTWLVLSLVLLVANYNQNSVLGEPQVPGLFIFGDSLSDNGNNNNLATNAKSNFKPYGIDFPAGPTGRFTNGRTIIDIISGIRIETGGHRGELVSLGLQLLHHRAIVSRIAFKLGGLRRAKQYLSKCLYYVQIGNNDYLNNYFIPEYYPTSTIYSPEQYAEALIDELALYLKALQGLGARKFVLVGLGRIGCIPFFISKTGGSCFEAANDAALIFSEKLKSLVDQFNNKSPGDSKFIFVNSTSNTLGNAVGFKDSTTACCATGPYGECIPDQTPCSNRREHVFFDQYHTTEDFNILAASAIYNSSYFDSTYPMNIKKFVEQEMKMEPEFMEEFTSLPSRFYADE</sequence>
<dbReference type="InterPro" id="IPR051238">
    <property type="entry name" value="GDSL_esterase/lipase"/>
</dbReference>
<comment type="subcellular location">
    <subcellularLocation>
        <location evidence="1">Secreted</location>
    </subcellularLocation>
</comment>
<dbReference type="Pfam" id="PF00657">
    <property type="entry name" value="Lipase_GDSL"/>
    <property type="match status" value="1"/>
</dbReference>